<proteinExistence type="predicted"/>
<sequence length="70" mass="8060">MPIRGSSSSIFMIMDRVARDHIVDDSLSQICVPIYNDMSITVVRMQSHAKEEKKIFQLHCFGLLRTTFKS</sequence>
<dbReference type="Proteomes" id="UP000887458">
    <property type="component" value="Unassembled WGS sequence"/>
</dbReference>
<gene>
    <name evidence="1" type="ORF">DERP_009251</name>
</gene>
<reference evidence="1 2" key="1">
    <citation type="journal article" date="2018" name="J. Allergy Clin. Immunol.">
        <title>High-quality assembly of Dermatophagoides pteronyssinus genome and transcriptome reveals a wide range of novel allergens.</title>
        <authorList>
            <person name="Liu X.Y."/>
            <person name="Yang K.Y."/>
            <person name="Wang M.Q."/>
            <person name="Kwok J.S."/>
            <person name="Zeng X."/>
            <person name="Yang Z."/>
            <person name="Xiao X.J."/>
            <person name="Lau C.P."/>
            <person name="Li Y."/>
            <person name="Huang Z.M."/>
            <person name="Ba J.G."/>
            <person name="Yim A.K."/>
            <person name="Ouyang C.Y."/>
            <person name="Ngai S.M."/>
            <person name="Chan T.F."/>
            <person name="Leung E.L."/>
            <person name="Liu L."/>
            <person name="Liu Z.G."/>
            <person name="Tsui S.K."/>
        </authorList>
    </citation>
    <scope>NUCLEOTIDE SEQUENCE [LARGE SCALE GENOMIC DNA]</scope>
    <source>
        <strain evidence="1">Derp</strain>
    </source>
</reference>
<reference evidence="1 2" key="2">
    <citation type="journal article" date="2022" name="Mol. Biol. Evol.">
        <title>Comparative Genomics Reveals Insights into the Divergent Evolution of Astigmatic Mites and Household Pest Adaptations.</title>
        <authorList>
            <person name="Xiong Q."/>
            <person name="Wan A.T."/>
            <person name="Liu X."/>
            <person name="Fung C.S."/>
            <person name="Xiao X."/>
            <person name="Malainual N."/>
            <person name="Hou J."/>
            <person name="Wang L."/>
            <person name="Wang M."/>
            <person name="Yang K.Y."/>
            <person name="Cui Y."/>
            <person name="Leung E.L."/>
            <person name="Nong W."/>
            <person name="Shin S.K."/>
            <person name="Au S.W."/>
            <person name="Jeong K.Y."/>
            <person name="Chew F.T."/>
            <person name="Hui J.H."/>
            <person name="Leung T.F."/>
            <person name="Tungtrongchitr A."/>
            <person name="Zhong N."/>
            <person name="Liu Z."/>
            <person name="Tsui S.K."/>
        </authorList>
    </citation>
    <scope>NUCLEOTIDE SEQUENCE [LARGE SCALE GENOMIC DNA]</scope>
    <source>
        <strain evidence="1">Derp</strain>
    </source>
</reference>
<dbReference type="EMBL" id="NJHN03000024">
    <property type="protein sequence ID" value="KAH9425026.1"/>
    <property type="molecule type" value="Genomic_DNA"/>
</dbReference>
<evidence type="ECO:0000313" key="1">
    <source>
        <dbReference type="EMBL" id="KAH9425026.1"/>
    </source>
</evidence>
<protein>
    <submittedName>
        <fullName evidence="1">Uncharacterized protein</fullName>
    </submittedName>
</protein>
<keyword evidence="2" id="KW-1185">Reference proteome</keyword>
<comment type="caution">
    <text evidence="1">The sequence shown here is derived from an EMBL/GenBank/DDBJ whole genome shotgun (WGS) entry which is preliminary data.</text>
</comment>
<name>A0ABQ8JQZ7_DERPT</name>
<accession>A0ABQ8JQZ7</accession>
<evidence type="ECO:0000313" key="2">
    <source>
        <dbReference type="Proteomes" id="UP000887458"/>
    </source>
</evidence>
<organism evidence="1 2">
    <name type="scientific">Dermatophagoides pteronyssinus</name>
    <name type="common">European house dust mite</name>
    <dbReference type="NCBI Taxonomy" id="6956"/>
    <lineage>
        <taxon>Eukaryota</taxon>
        <taxon>Metazoa</taxon>
        <taxon>Ecdysozoa</taxon>
        <taxon>Arthropoda</taxon>
        <taxon>Chelicerata</taxon>
        <taxon>Arachnida</taxon>
        <taxon>Acari</taxon>
        <taxon>Acariformes</taxon>
        <taxon>Sarcoptiformes</taxon>
        <taxon>Astigmata</taxon>
        <taxon>Psoroptidia</taxon>
        <taxon>Analgoidea</taxon>
        <taxon>Pyroglyphidae</taxon>
        <taxon>Dermatophagoidinae</taxon>
        <taxon>Dermatophagoides</taxon>
    </lineage>
</organism>